<evidence type="ECO:0000256" key="2">
    <source>
        <dbReference type="ARBA" id="ARBA00010059"/>
    </source>
</evidence>
<dbReference type="InterPro" id="IPR009088">
    <property type="entry name" value="TFIIA_b-brl"/>
</dbReference>
<dbReference type="STRING" id="154538.A0A1M2VMF9"/>
<accession>A0A1M2VMF9</accession>
<keyword evidence="6" id="KW-0648">Protein biosynthesis</keyword>
<reference evidence="6 7" key="1">
    <citation type="submission" date="2016-10" db="EMBL/GenBank/DDBJ databases">
        <title>Genome sequence of the basidiomycete white-rot fungus Trametes pubescens.</title>
        <authorList>
            <person name="Makela M.R."/>
            <person name="Granchi Z."/>
            <person name="Peng M."/>
            <person name="De Vries R.P."/>
            <person name="Grigoriev I."/>
            <person name="Riley R."/>
            <person name="Hilden K."/>
        </authorList>
    </citation>
    <scope>NUCLEOTIDE SEQUENCE [LARGE SCALE GENOMIC DNA]</scope>
    <source>
        <strain evidence="6 7">FBCC735</strain>
    </source>
</reference>
<dbReference type="GO" id="GO:0005672">
    <property type="term" value="C:transcription factor TFIIA complex"/>
    <property type="evidence" value="ECO:0007669"/>
    <property type="project" value="InterPro"/>
</dbReference>
<dbReference type="Gene3D" id="2.30.18.10">
    <property type="entry name" value="Transcription factor IIA (TFIIA), beta-barrel domain"/>
    <property type="match status" value="1"/>
</dbReference>
<comment type="caution">
    <text evidence="6">The sequence shown here is derived from an EMBL/GenBank/DDBJ whole genome shotgun (WGS) entry which is preliminary data.</text>
</comment>
<comment type="similarity">
    <text evidence="2">Belongs to the TFIIA subunit 1 family.</text>
</comment>
<dbReference type="Proteomes" id="UP000184267">
    <property type="component" value="Unassembled WGS sequence"/>
</dbReference>
<dbReference type="Gene3D" id="1.10.287.100">
    <property type="match status" value="1"/>
</dbReference>
<comment type="subcellular location">
    <subcellularLocation>
        <location evidence="1">Nucleus</location>
    </subcellularLocation>
</comment>
<keyword evidence="7" id="KW-1185">Reference proteome</keyword>
<protein>
    <submittedName>
        <fullName evidence="6">Transcription initiation factor IIA large subunit</fullName>
    </submittedName>
</protein>
<feature type="compositionally biased region" description="Low complexity" evidence="5">
    <location>
        <begin position="201"/>
        <end position="219"/>
    </location>
</feature>
<gene>
    <name evidence="6" type="ORF">TRAPUB_287</name>
</gene>
<dbReference type="SUPFAM" id="SSF47396">
    <property type="entry name" value="Transcription factor IIA (TFIIA), alpha-helical domain"/>
    <property type="match status" value="1"/>
</dbReference>
<feature type="region of interest" description="Disordered" evidence="5">
    <location>
        <begin position="144"/>
        <end position="276"/>
    </location>
</feature>
<dbReference type="EMBL" id="MNAD01001011">
    <property type="protein sequence ID" value="OJT08781.1"/>
    <property type="molecule type" value="Genomic_DNA"/>
</dbReference>
<dbReference type="GO" id="GO:0003743">
    <property type="term" value="F:translation initiation factor activity"/>
    <property type="evidence" value="ECO:0007669"/>
    <property type="project" value="UniProtKB-KW"/>
</dbReference>
<dbReference type="OrthoDB" id="6275927at2759"/>
<evidence type="ECO:0000313" key="7">
    <source>
        <dbReference type="Proteomes" id="UP000184267"/>
    </source>
</evidence>
<organism evidence="6 7">
    <name type="scientific">Trametes pubescens</name>
    <name type="common">White-rot fungus</name>
    <dbReference type="NCBI Taxonomy" id="154538"/>
    <lineage>
        <taxon>Eukaryota</taxon>
        <taxon>Fungi</taxon>
        <taxon>Dikarya</taxon>
        <taxon>Basidiomycota</taxon>
        <taxon>Agaricomycotina</taxon>
        <taxon>Agaricomycetes</taxon>
        <taxon>Polyporales</taxon>
        <taxon>Polyporaceae</taxon>
        <taxon>Trametes</taxon>
    </lineage>
</organism>
<sequence>MANLPDDWYKVCGEGLVQFDDEVVGVLSVNDGGFLDEPSIYRAVIDDVISNIKSEFDEYGVSEDVLAELQSKWEAKVIASHVADFEPAPAPQPPAPPAHPAYPPHSMHMQHGHYPPHTAYAQPHHPHVKAEPVDTRYMLSNPVQYGLPPLAGPQIPSRPPMPGGQPMSYTPMNGRPPSATGPAPPPPTARYAPPANPAQPAPAARIPQVDGPSSSESESPSPPPSQSYAPRTSHPSLPQPSQASATSKAEDSEAINSDLDDSDSDVEQDGIEGGSADQDIVFCTYDKVARVKNKWKCVLKDGMIHINGKDYLFAKCSGEFEW</sequence>
<dbReference type="SMART" id="SM01371">
    <property type="entry name" value="TFIIA"/>
    <property type="match status" value="1"/>
</dbReference>
<dbReference type="PANTHER" id="PTHR12694">
    <property type="entry name" value="TRANSCRIPTION INITIATION FACTOR IIA SUBUNIT 1"/>
    <property type="match status" value="1"/>
</dbReference>
<feature type="region of interest" description="Disordered" evidence="5">
    <location>
        <begin position="87"/>
        <end position="124"/>
    </location>
</feature>
<dbReference type="InterPro" id="IPR004855">
    <property type="entry name" value="TFIIA_asu/bsu"/>
</dbReference>
<dbReference type="Pfam" id="PF03153">
    <property type="entry name" value="TFIIA"/>
    <property type="match status" value="2"/>
</dbReference>
<keyword evidence="4" id="KW-0539">Nucleus</keyword>
<evidence type="ECO:0000256" key="4">
    <source>
        <dbReference type="ARBA" id="ARBA00023242"/>
    </source>
</evidence>
<dbReference type="CDD" id="cd07976">
    <property type="entry name" value="TFIIA_alpha_beta_like"/>
    <property type="match status" value="1"/>
</dbReference>
<dbReference type="AlphaFoldDB" id="A0A1M2VMF9"/>
<feature type="compositionally biased region" description="Pro residues" evidence="5">
    <location>
        <begin position="182"/>
        <end position="200"/>
    </location>
</feature>
<evidence type="ECO:0000313" key="6">
    <source>
        <dbReference type="EMBL" id="OJT08781.1"/>
    </source>
</evidence>
<keyword evidence="3" id="KW-0804">Transcription</keyword>
<dbReference type="GO" id="GO:0006367">
    <property type="term" value="P:transcription initiation at RNA polymerase II promoter"/>
    <property type="evidence" value="ECO:0007669"/>
    <property type="project" value="InterPro"/>
</dbReference>
<feature type="compositionally biased region" description="Polar residues" evidence="5">
    <location>
        <begin position="226"/>
        <end position="247"/>
    </location>
</feature>
<evidence type="ECO:0000256" key="3">
    <source>
        <dbReference type="ARBA" id="ARBA00023163"/>
    </source>
</evidence>
<proteinExistence type="inferred from homology"/>
<dbReference type="SUPFAM" id="SSF50784">
    <property type="entry name" value="Transcription factor IIA (TFIIA), beta-barrel domain"/>
    <property type="match status" value="1"/>
</dbReference>
<feature type="compositionally biased region" description="Pro residues" evidence="5">
    <location>
        <begin position="88"/>
        <end position="103"/>
    </location>
</feature>
<feature type="compositionally biased region" description="Acidic residues" evidence="5">
    <location>
        <begin position="258"/>
        <end position="270"/>
    </location>
</feature>
<evidence type="ECO:0000256" key="5">
    <source>
        <dbReference type="SAM" id="MobiDB-lite"/>
    </source>
</evidence>
<name>A0A1M2VMF9_TRAPU</name>
<keyword evidence="6" id="KW-0396">Initiation factor</keyword>
<dbReference type="PANTHER" id="PTHR12694:SF8">
    <property type="entry name" value="TRANSCRIPTION INITIATION FACTOR IIA SUBUNIT 1"/>
    <property type="match status" value="1"/>
</dbReference>
<dbReference type="OMA" id="EVCDASQ"/>
<evidence type="ECO:0000256" key="1">
    <source>
        <dbReference type="ARBA" id="ARBA00004123"/>
    </source>
</evidence>